<organism evidence="3">
    <name type="scientific">Drosophila melanogaster</name>
    <name type="common">Fruit fly</name>
    <dbReference type="NCBI Taxonomy" id="7227"/>
    <lineage>
        <taxon>Eukaryota</taxon>
        <taxon>Metazoa</taxon>
        <taxon>Ecdysozoa</taxon>
        <taxon>Arthropoda</taxon>
        <taxon>Hexapoda</taxon>
        <taxon>Insecta</taxon>
        <taxon>Pterygota</taxon>
        <taxon>Neoptera</taxon>
        <taxon>Endopterygota</taxon>
        <taxon>Diptera</taxon>
        <taxon>Brachycera</taxon>
        <taxon>Muscomorpha</taxon>
        <taxon>Ephydroidea</taxon>
        <taxon>Drosophilidae</taxon>
        <taxon>Drosophila</taxon>
        <taxon>Sophophora</taxon>
    </lineage>
</organism>
<evidence type="ECO:0000313" key="2">
    <source>
        <dbReference type="EMBL" id="AAM68414.1"/>
    </source>
</evidence>
<dbReference type="DNASU" id="246621"/>
<dbReference type="Bgee" id="FBgn0050447">
    <property type="expression patterns" value="Expressed in testis and 23 other cell types or tissues"/>
</dbReference>
<dbReference type="EMBL" id="AE013599">
    <property type="protein sequence ID" value="AAM68414.1"/>
    <property type="molecule type" value="Genomic_DNA"/>
</dbReference>
<accession>Q4V5M2</accession>
<evidence type="ECO:0000313" key="3">
    <source>
        <dbReference type="EMBL" id="AAY55050.1"/>
    </source>
</evidence>
<reference evidence="2 5" key="9">
    <citation type="journal article" date="2007" name="Science">
        <title>The Release 5.1 annotation of Drosophila melanogaster heterochromatin.</title>
        <authorList>
            <person name="Smith C.D."/>
            <person name="Shu S."/>
            <person name="Mungall C.J."/>
            <person name="Karpen G.H."/>
        </authorList>
    </citation>
    <scope>NUCLEOTIDE SEQUENCE [LARGE SCALE GENOMIC DNA]</scope>
    <source>
        <strain evidence="5">Berkeley</strain>
    </source>
</reference>
<reference evidence="2 5" key="3">
    <citation type="journal article" date="2002" name="Genome Biol.">
        <title>Annotation of the Drosophila melanogaster euchromatic genome: a systematic review.</title>
        <authorList>
            <person name="Misra S."/>
            <person name="Crosby M.A."/>
            <person name="Mungall C.J."/>
            <person name="Matthews B.B."/>
            <person name="Campbell K.S."/>
            <person name="Hradecky P."/>
            <person name="Huang Y."/>
            <person name="Kaminker J.S."/>
            <person name="Millburn G.H."/>
            <person name="Prochnik S.E."/>
            <person name="Smith C.D."/>
            <person name="Tupy J.L."/>
            <person name="Whitfied E.J."/>
            <person name="Bayraktaroglu L."/>
            <person name="Berman B.P."/>
            <person name="Bettencourt B.R."/>
            <person name="Celniker S.E."/>
            <person name="de Grey A.D."/>
            <person name="Drysdale R.A."/>
            <person name="Harris N.L."/>
            <person name="Richter J."/>
            <person name="Russo S."/>
            <person name="Schroeder A.J."/>
            <person name="Shu S.Q."/>
            <person name="Stapleton M."/>
            <person name="Yamada C."/>
            <person name="Ashburner M."/>
            <person name="Gelbart W.M."/>
            <person name="Rubin G.M."/>
            <person name="Lewis S.E."/>
        </authorList>
    </citation>
    <scope>GENOME REANNOTATION</scope>
    <source>
        <strain evidence="5">Berkeley</strain>
    </source>
</reference>
<dbReference type="EMBL" id="AE013599">
    <property type="protein sequence ID" value="ACZ94484.1"/>
    <property type="molecule type" value="Genomic_DNA"/>
</dbReference>
<dbReference type="STRING" id="7227.FBpp0289651"/>
<evidence type="ECO:0000313" key="5">
    <source>
        <dbReference type="Proteomes" id="UP000000803"/>
    </source>
</evidence>
<dbReference type="VEuPathDB" id="VectorBase:FBgn0050447"/>
<name>Q4V5M2_DROME</name>
<dbReference type="RefSeq" id="NP_001246440.1">
    <property type="nucleotide sequence ID" value="NM_001259511.2"/>
</dbReference>
<dbReference type="UCSC" id="CG30447-RA">
    <property type="organism name" value="d. melanogaster"/>
</dbReference>
<gene>
    <name evidence="2" type="primary">Dmel\CG30447</name>
    <name evidence="3 4" type="ORF">CG30447</name>
    <name evidence="2" type="ORF">Dmel_CG30447</name>
</gene>
<reference evidence="3" key="7">
    <citation type="submission" date="2005-05" db="EMBL/GenBank/DDBJ databases">
        <authorList>
            <person name="Stapleton M."/>
            <person name="Carlson J."/>
            <person name="Chavez C."/>
            <person name="Frise E."/>
            <person name="George R."/>
            <person name="Pacleb J."/>
            <person name="Park S."/>
            <person name="Wan K."/>
            <person name="Yu C."/>
            <person name="Celniker S."/>
        </authorList>
    </citation>
    <scope>NUCLEOTIDE SEQUENCE</scope>
</reference>
<dbReference type="InParanoid" id="Q4V5M2"/>
<dbReference type="EMBL" id="BT022634">
    <property type="protein sequence ID" value="AAY55050.1"/>
    <property type="molecule type" value="mRNA"/>
</dbReference>
<protein>
    <submittedName>
        <fullName evidence="3">IP06990p</fullName>
    </submittedName>
</protein>
<reference evidence="2 5" key="10">
    <citation type="journal article" date="2007" name="Science">
        <title>Sequence finishing and mapping of Drosophila melanogaster heterochromatin.</title>
        <authorList>
            <person name="Hoskins R.A."/>
            <person name="Carlson J.W."/>
            <person name="Kennedy C."/>
            <person name="Acevedo D."/>
            <person name="Evans-Holm M."/>
            <person name="Frise E."/>
            <person name="Wan K.H."/>
            <person name="Park S."/>
            <person name="Mendez-Lago M."/>
            <person name="Rossi F."/>
            <person name="Villasante A."/>
            <person name="Dimitri P."/>
            <person name="Karpen G.H."/>
            <person name="Celniker S.E."/>
        </authorList>
    </citation>
    <scope>NUCLEOTIDE SEQUENCE [LARGE SCALE GENOMIC DNA]</scope>
    <source>
        <strain evidence="5">Berkeley</strain>
    </source>
</reference>
<dbReference type="OMA" id="NNESPHP"/>
<proteinExistence type="evidence at protein level"/>
<dbReference type="KEGG" id="dme:Dmel_CG30447"/>
<keyword evidence="5" id="KW-1185">Reference proteome</keyword>
<dbReference type="EMBL" id="AE013599">
    <property type="protein sequence ID" value="AFH08193.1"/>
    <property type="molecule type" value="Genomic_DNA"/>
</dbReference>
<reference evidence="2 5" key="5">
    <citation type="journal article" date="2002" name="Genome Biol.">
        <title>Heterochromatic sequences in a Drosophila whole-genome shotgun assembly.</title>
        <authorList>
            <person name="Hoskins R.A."/>
            <person name="Smith C.D."/>
            <person name="Carlson J.W."/>
            <person name="Carvalho A.B."/>
            <person name="Halpern A."/>
            <person name="Kaminker J.S."/>
            <person name="Kennedy C."/>
            <person name="Mungall C.J."/>
            <person name="Sullivan B.A."/>
            <person name="Sutton G.G."/>
            <person name="Yasuhara J.C."/>
            <person name="Wakimoto B.T."/>
            <person name="Myers E.W."/>
            <person name="Celniker S.E."/>
            <person name="Rubin G.M."/>
            <person name="Karpen G.H."/>
        </authorList>
    </citation>
    <scope>NUCLEOTIDE SEQUENCE [LARGE SCALE GENOMIC DNA]</scope>
    <source>
        <strain evidence="5">Berkeley</strain>
    </source>
</reference>
<dbReference type="GeneID" id="246621"/>
<reference evidence="2" key="11">
    <citation type="journal article" date="2015" name="G3 (Bethesda)">
        <title>Gene Model Annotations for Drosophila melanogaster: Impact of High-Throughput Data.</title>
        <authorList>
            <consortium name="FlyBase Consortium"/>
            <person name="Matthews B.B."/>
            <person name="Dos Santos G."/>
            <person name="Crosby M.A."/>
            <person name="Emmert D.B."/>
            <person name="St Pierre S.E."/>
            <person name="Gramates L.S."/>
            <person name="Zhou P."/>
            <person name="Schroeder A.J."/>
            <person name="Falls K."/>
            <person name="Strelets V."/>
            <person name="Russo S.M."/>
            <person name="Gelbart W.M."/>
            <person name="null"/>
        </authorList>
    </citation>
    <scope>NUCLEOTIDE SEQUENCE</scope>
</reference>
<comment type="interaction">
    <interactant intactId="EBI-193476">
        <id>Q4V5M2</id>
    </interactant>
    <interactant intactId="EBI-194571">
        <id>Q7K0D8</id>
        <label>Nup50</label>
    </interactant>
    <organismsDiffer>false</organismsDiffer>
    <experiments>3</experiments>
</comment>
<reference evidence="2" key="12">
    <citation type="journal article" date="2015" name="G3 (Bethesda)">
        <title>Gene Model Annotations for Drosophila melanogaster: The Rule-Benders.</title>
        <authorList>
            <consortium name="FlyBase Consortium"/>
            <person name="Crosby M.A."/>
            <person name="Gramates L.S."/>
            <person name="Dos Santos G."/>
            <person name="Matthews B.B."/>
            <person name="St Pierre S.E."/>
            <person name="Zhou P."/>
            <person name="Schroeder A.J."/>
            <person name="Falls K."/>
            <person name="Emmert D.B."/>
            <person name="Russo S.M."/>
            <person name="Gelbart W.M."/>
            <person name="null"/>
        </authorList>
    </citation>
    <scope>NUCLEOTIDE SEQUENCE</scope>
</reference>
<reference evidence="2 5" key="4">
    <citation type="journal article" date="2002" name="Genome Biol.">
        <title>The transposable elements of the Drosophila melanogaster euchromatin: a genomics perspective.</title>
        <authorList>
            <person name="Kaminker J.S."/>
            <person name="Bergman C.M."/>
            <person name="Kronmiller B."/>
            <person name="Carlson J."/>
            <person name="Svirskas R."/>
            <person name="Patel S."/>
            <person name="Frise E."/>
            <person name="Wheeler D.A."/>
            <person name="Lewis S.E."/>
            <person name="Rubin G.M."/>
            <person name="Ashburner M."/>
            <person name="Celniker S.E."/>
        </authorList>
    </citation>
    <scope>NUCLEOTIDE SEQUENCE [LARGE SCALE GENOMIC DNA]</scope>
    <source>
        <strain evidence="5">Berkeley</strain>
    </source>
</reference>
<evidence type="ECO:0000256" key="1">
    <source>
        <dbReference type="SAM" id="MobiDB-lite"/>
    </source>
</evidence>
<reference evidence="2" key="13">
    <citation type="journal article" date="2015" name="Genome Res.">
        <title>The Release 6 reference sequence of the Drosophila melanogaster genome.</title>
        <authorList>
            <person name="Hoskins R.A."/>
            <person name="Carlson J.W."/>
            <person name="Wan K.H."/>
            <person name="Park S."/>
            <person name="Mendez I."/>
            <person name="Galle S.E."/>
            <person name="Booth B.W."/>
            <person name="Pfeiffer B.D."/>
            <person name="George R.A."/>
            <person name="Svirskas R."/>
            <person name="Krzywinski M."/>
            <person name="Schein J."/>
            <person name="Accardo M.C."/>
            <person name="Damia E."/>
            <person name="Messina G."/>
            <person name="Mendez-Lago M."/>
            <person name="de Pablos B."/>
            <person name="Demakova O.V."/>
            <person name="Andreyeva E.N."/>
            <person name="Boldyreva L.V."/>
            <person name="Marra M."/>
            <person name="Carvalho A.B."/>
            <person name="Dimitri P."/>
            <person name="Villasante A."/>
            <person name="Zhimulev I.F."/>
            <person name="Rubin G.M."/>
            <person name="Karpen G.H."/>
            <person name="Celniker S.E."/>
        </authorList>
    </citation>
    <scope>NUCLEOTIDE SEQUENCE</scope>
</reference>
<dbReference type="PaxDb" id="7227-FBpp0085640"/>
<dbReference type="RefSeq" id="NP_725930.1">
    <property type="nucleotide sequence ID" value="NM_166377.4"/>
</dbReference>
<reference evidence="2 5" key="1">
    <citation type="journal article" date="2000" name="Science">
        <title>The genome sequence of Drosophila melanogaster.</title>
        <authorList>
            <person name="Adams M.D."/>
            <person name="Celniker S.E."/>
            <person name="Holt R.A."/>
            <person name="Evans C.A."/>
            <person name="Gocayne J.D."/>
            <person name="Amanatides P.G."/>
            <person name="Scherer S.E."/>
            <person name="Li P.W."/>
            <person name="Hoskins R.A."/>
            <person name="Galle R.F."/>
            <person name="George R.A."/>
            <person name="Lewis S.E."/>
            <person name="Richards S."/>
            <person name="Ashburner M."/>
            <person name="Henderson S.N."/>
            <person name="Sutton G.G."/>
            <person name="Wortman J.R."/>
            <person name="Yandell M.D."/>
            <person name="Zhang Q."/>
            <person name="Chen L.X."/>
            <person name="Brandon R.C."/>
            <person name="Rogers Y.H."/>
            <person name="Blazej R.G."/>
            <person name="Champe M."/>
            <person name="Pfeiffer B.D."/>
            <person name="Wan K.H."/>
            <person name="Doyle C."/>
            <person name="Baxter E.G."/>
            <person name="Helt G."/>
            <person name="Nelson C.R."/>
            <person name="Gabor G.L."/>
            <person name="Abril J.F."/>
            <person name="Agbayani A."/>
            <person name="An H.J."/>
            <person name="Andrews-Pfannkoch C."/>
            <person name="Baldwin D."/>
            <person name="Ballew R.M."/>
            <person name="Basu A."/>
            <person name="Baxendale J."/>
            <person name="Bayraktaroglu L."/>
            <person name="Beasley E.M."/>
            <person name="Beeson K.Y."/>
            <person name="Benos P.V."/>
            <person name="Berman B.P."/>
            <person name="Bhandari D."/>
            <person name="Bolshakov S."/>
            <person name="Borkova D."/>
            <person name="Botchan M.R."/>
            <person name="Bouck J."/>
            <person name="Brokstein P."/>
            <person name="Brottier P."/>
            <person name="Burtis K.C."/>
            <person name="Busam D.A."/>
            <person name="Butler H."/>
            <person name="Cadieu E."/>
            <person name="Center A."/>
            <person name="Chandra I."/>
            <person name="Cherry J.M."/>
            <person name="Cawley S."/>
            <person name="Dahlke C."/>
            <person name="Davenport L.B."/>
            <person name="Davies P."/>
            <person name="de Pablos B."/>
            <person name="Delcher A."/>
            <person name="Deng Z."/>
            <person name="Mays A.D."/>
            <person name="Dew I."/>
            <person name="Dietz S.M."/>
            <person name="Dodson K."/>
            <person name="Doup L.E."/>
            <person name="Downes M."/>
            <person name="Dugan-Rocha S."/>
            <person name="Dunkov B.C."/>
            <person name="Dunn P."/>
            <person name="Durbin K.J."/>
            <person name="Evangelista C.C."/>
            <person name="Ferraz C."/>
            <person name="Ferriera S."/>
            <person name="Fleischmann W."/>
            <person name="Fosler C."/>
            <person name="Gabrielian A.E."/>
            <person name="Garg N.S."/>
            <person name="Gelbart W.M."/>
            <person name="Glasser K."/>
            <person name="Glodek A."/>
            <person name="Gong F."/>
            <person name="Gorrell J.H."/>
            <person name="Gu Z."/>
            <person name="Guan P."/>
            <person name="Harris M."/>
            <person name="Harris N.L."/>
            <person name="Harvey D."/>
            <person name="Heiman T.J."/>
            <person name="Hernandez J.R."/>
            <person name="Houck J."/>
            <person name="Hostin D."/>
            <person name="Houston K.A."/>
            <person name="Howland T.J."/>
            <person name="Wei M.H."/>
            <person name="Ibegwam C."/>
            <person name="Jalali M."/>
            <person name="Kalush F."/>
            <person name="Karpen G.H."/>
            <person name="Ke Z."/>
            <person name="Kennison J.A."/>
            <person name="Ketchum K.A."/>
            <person name="Kimmel B.E."/>
            <person name="Kodira C.D."/>
            <person name="Kraft C."/>
            <person name="Kravitz S."/>
            <person name="Kulp D."/>
            <person name="Lai Z."/>
            <person name="Lasko P."/>
            <person name="Lei Y."/>
            <person name="Levitsky A.A."/>
            <person name="Li J."/>
            <person name="Li Z."/>
            <person name="Liang Y."/>
            <person name="Lin X."/>
            <person name="Liu X."/>
            <person name="Mattei B."/>
            <person name="McIntosh T.C."/>
            <person name="McLeod M.P."/>
            <person name="McPherson D."/>
            <person name="Merkulov G."/>
            <person name="Milshina N.V."/>
            <person name="Mobarry C."/>
            <person name="Morris J."/>
            <person name="Moshrefi A."/>
            <person name="Mount S.M."/>
            <person name="Moy M."/>
            <person name="Murphy B."/>
            <person name="Murphy L."/>
            <person name="Muzny D.M."/>
            <person name="Nelson D.L."/>
            <person name="Nelson D.R."/>
            <person name="Nelson K.A."/>
            <person name="Nixon K."/>
            <person name="Nusskern D.R."/>
            <person name="Pacleb J.M."/>
            <person name="Palazzolo M."/>
            <person name="Pittman G.S."/>
            <person name="Pan S."/>
            <person name="Pollard J."/>
            <person name="Puri V."/>
            <person name="Reese M.G."/>
            <person name="Reinert K."/>
            <person name="Remington K."/>
            <person name="Saunders R.D."/>
            <person name="Scheeler F."/>
            <person name="Shen H."/>
            <person name="Shue B.C."/>
            <person name="Siden-Kiamos I."/>
            <person name="Simpson M."/>
            <person name="Skupski M.P."/>
            <person name="Smith T."/>
            <person name="Spier E."/>
            <person name="Spradling A.C."/>
            <person name="Stapleton M."/>
            <person name="Strong R."/>
            <person name="Sun E."/>
            <person name="Svirskas R."/>
            <person name="Tector C."/>
            <person name="Turner R."/>
            <person name="Venter E."/>
            <person name="Wang A.H."/>
            <person name="Wang X."/>
            <person name="Wang Z.Y."/>
            <person name="Wassarman D.A."/>
            <person name="Weinstock G.M."/>
            <person name="Weissenbach J."/>
            <person name="Williams S.M."/>
            <person name="WoodageT"/>
            <person name="Worley K.C."/>
            <person name="Wu D."/>
            <person name="Yang S."/>
            <person name="Yao Q.A."/>
            <person name="Ye J."/>
            <person name="Yeh R.F."/>
            <person name="Zaveri J.S."/>
            <person name="Zhan M."/>
            <person name="Zhang G."/>
            <person name="Zhao Q."/>
            <person name="Zheng L."/>
            <person name="Zheng X.H."/>
            <person name="Zhong F.N."/>
            <person name="Zhong W."/>
            <person name="Zhou X."/>
            <person name="Zhu S."/>
            <person name="Zhu X."/>
            <person name="Smith H.O."/>
            <person name="Gibbs R.A."/>
            <person name="Myers E.W."/>
            <person name="Rubin G.M."/>
            <person name="Venter J.C."/>
        </authorList>
    </citation>
    <scope>NUCLEOTIDE SEQUENCE [LARGE SCALE GENOMIC DNA]</scope>
    <source>
        <strain evidence="5">Berkeley</strain>
    </source>
</reference>
<feature type="compositionally biased region" description="Polar residues" evidence="1">
    <location>
        <begin position="11"/>
        <end position="27"/>
    </location>
</feature>
<reference evidence="2 5" key="2">
    <citation type="journal article" date="2002" name="Genome Biol.">
        <title>Finishing a whole-genome shotgun: release 3 of the Drosophila melanogaster euchromatic genome sequence.</title>
        <authorList>
            <person name="Celniker S.E."/>
            <person name="Wheeler D.A."/>
            <person name="Kronmiller B."/>
            <person name="Carlson J.W."/>
            <person name="Halpern A."/>
            <person name="Patel S."/>
            <person name="Adams M."/>
            <person name="Champe M."/>
            <person name="Dugan S.P."/>
            <person name="Frise E."/>
            <person name="Hodgson A."/>
            <person name="George R.A."/>
            <person name="Hoskins R.A."/>
            <person name="Laverty T."/>
            <person name="Muzny D.M."/>
            <person name="Nelson C.R."/>
            <person name="Pacleb J.M."/>
            <person name="Park S."/>
            <person name="Pfeiffer B.D."/>
            <person name="Richards S."/>
            <person name="Sodergren E.J."/>
            <person name="Svirskas R."/>
            <person name="Tabor P.E."/>
            <person name="Wan K."/>
            <person name="Stapleton M."/>
            <person name="Sutton G.G."/>
            <person name="Venter C."/>
            <person name="Weinstock G."/>
            <person name="Scherer S.E."/>
            <person name="Myers E.W."/>
            <person name="Gibbs R.A."/>
            <person name="Rubin G.M."/>
        </authorList>
    </citation>
    <scope>NUCLEOTIDE SEQUENCE [LARGE SCALE GENOMIC DNA]</scope>
    <source>
        <strain evidence="5">Berkeley</strain>
    </source>
</reference>
<reference evidence="2" key="8">
    <citation type="submission" date="2006-08" db="EMBL/GenBank/DDBJ databases">
        <authorList>
            <person name="Celniker S."/>
            <person name="Carlson J."/>
            <person name="Wan K."/>
            <person name="Frise E."/>
            <person name="Hoskins R."/>
            <person name="Park S."/>
            <person name="Svirskas R."/>
            <person name="Rubin G."/>
        </authorList>
    </citation>
    <scope>NUCLEOTIDE SEQUENCE</scope>
</reference>
<dbReference type="OrthoDB" id="7857088at2759"/>
<reference evidence="2" key="14">
    <citation type="submission" date="2020-04" db="EMBL/GenBank/DDBJ databases">
        <authorList>
            <consortium name="FlyBase"/>
        </authorList>
    </citation>
    <scope>NUCLEOTIDE SEQUENCE</scope>
</reference>
<feature type="region of interest" description="Disordered" evidence="1">
    <location>
        <begin position="1"/>
        <end position="27"/>
    </location>
</feature>
<dbReference type="FlyBase" id="FBgn0050447">
    <property type="gene designation" value="CG30447"/>
</dbReference>
<dbReference type="IntAct" id="Q4V5M2">
    <property type="interactions" value="6"/>
</dbReference>
<dbReference type="Proteomes" id="UP000000803">
    <property type="component" value="Chromosome 2R"/>
</dbReference>
<dbReference type="HOGENOM" id="CLU_1715200_0_0_1"/>
<reference evidence="2" key="15">
    <citation type="submission" date="2020-05" db="EMBL/GenBank/DDBJ databases">
        <title>Drosophila melanogaster release 4 sequence.</title>
        <authorList>
            <consortium name="Berkeley Drosophila Genome Project"/>
            <person name="Celniker S."/>
            <person name="Carlson J."/>
            <person name="Wan K."/>
            <person name="Pfeiffer B."/>
            <person name="Frise E."/>
            <person name="George R."/>
            <person name="Hoskins R."/>
            <person name="Stapleton M."/>
            <person name="Pacleb J."/>
            <person name="Park S."/>
            <person name="Svirskas R."/>
            <person name="Smith E."/>
            <person name="Yu C."/>
            <person name="Rubin G."/>
        </authorList>
    </citation>
    <scope>NUCLEOTIDE SEQUENCE</scope>
</reference>
<reference evidence="2 5" key="6">
    <citation type="journal article" date="2005" name="PLoS Comput. Biol.">
        <title>Combined evidence annotation of transposable elements in genome sequences.</title>
        <authorList>
            <person name="Quesneville H."/>
            <person name="Bergman C.M."/>
            <person name="Andrieu O."/>
            <person name="Autard D."/>
            <person name="Nouaud D."/>
            <person name="Ashburner M."/>
            <person name="Anxolabehere D."/>
        </authorList>
    </citation>
    <scope>NUCLEOTIDE SEQUENCE [LARGE SCALE GENOMIC DNA]</scope>
    <source>
        <strain evidence="5">Berkeley</strain>
    </source>
</reference>
<dbReference type="AlphaFoldDB" id="Q4V5M2"/>
<dbReference type="AGR" id="FB:FBgn0050447"/>
<sequence length="174" mass="20134">MMSKDFDFSQKGMSDATSSDLRNESAHPTFSGTKQLFTLSSPFYQGPTSFGGSAAITRVWNNFKCSRILASEINKKMEPPTYSESLESKIMKRRRLYALLNRKEITYSKYRNIQNESRIGIIKEVEETQMPETTYKKKSPTKPVMRTFYFSEPIPLMQHNSKRNFVFSDPIPLD</sequence>
<dbReference type="RefSeq" id="NP_001163212.1">
    <property type="nucleotide sequence ID" value="NM_001169741.3"/>
</dbReference>
<evidence type="ECO:0000313" key="4">
    <source>
        <dbReference type="FlyBase" id="FBgn0050447"/>
    </source>
</evidence>
<dbReference type="BioGRID-ORCS" id="246621">
    <property type="hits" value="0 hits in 1 CRISPR screen"/>
</dbReference>